<dbReference type="RefSeq" id="WP_073784551.1">
    <property type="nucleotide sequence ID" value="NZ_LFBV01000001.1"/>
</dbReference>
<accession>A0A1Q4VEQ3</accession>
<evidence type="ECO:0000256" key="1">
    <source>
        <dbReference type="SAM" id="MobiDB-lite"/>
    </source>
</evidence>
<name>A0A1Q4VEQ3_9ACTN</name>
<dbReference type="EMBL" id="LFBV01000001">
    <property type="protein sequence ID" value="OKH96302.1"/>
    <property type="molecule type" value="Genomic_DNA"/>
</dbReference>
<feature type="region of interest" description="Disordered" evidence="1">
    <location>
        <begin position="163"/>
        <end position="190"/>
    </location>
</feature>
<organism evidence="2 3">
    <name type="scientific">Streptomyces uncialis</name>
    <dbReference type="NCBI Taxonomy" id="1048205"/>
    <lineage>
        <taxon>Bacteria</taxon>
        <taxon>Bacillati</taxon>
        <taxon>Actinomycetota</taxon>
        <taxon>Actinomycetes</taxon>
        <taxon>Kitasatosporales</taxon>
        <taxon>Streptomycetaceae</taxon>
        <taxon>Streptomyces</taxon>
    </lineage>
</organism>
<proteinExistence type="predicted"/>
<comment type="caution">
    <text evidence="2">The sequence shown here is derived from an EMBL/GenBank/DDBJ whole genome shotgun (WGS) entry which is preliminary data.</text>
</comment>
<evidence type="ECO:0000313" key="2">
    <source>
        <dbReference type="EMBL" id="OKH96302.1"/>
    </source>
</evidence>
<dbReference type="AlphaFoldDB" id="A0A1Q4VEQ3"/>
<gene>
    <name evidence="2" type="ORF">AB852_06735</name>
</gene>
<keyword evidence="3" id="KW-1185">Reference proteome</keyword>
<dbReference type="Proteomes" id="UP000186455">
    <property type="component" value="Unassembled WGS sequence"/>
</dbReference>
<protein>
    <submittedName>
        <fullName evidence="2">Uncharacterized protein</fullName>
    </submittedName>
</protein>
<evidence type="ECO:0000313" key="3">
    <source>
        <dbReference type="Proteomes" id="UP000186455"/>
    </source>
</evidence>
<reference evidence="2 3" key="1">
    <citation type="submission" date="2015-06" db="EMBL/GenBank/DDBJ databases">
        <title>Cloning and characterization of the uncialamcin biosynthetic gene cluster.</title>
        <authorList>
            <person name="Yan X."/>
            <person name="Huang T."/>
            <person name="Ge H."/>
            <person name="Shen B."/>
        </authorList>
    </citation>
    <scope>NUCLEOTIDE SEQUENCE [LARGE SCALE GENOMIC DNA]</scope>
    <source>
        <strain evidence="2 3">DCA2648</strain>
    </source>
</reference>
<sequence length="190" mass="20423">MTTNHTGAAPDATELLRRITADPALARFLDWPCDFDLGRRDPVERLALPSGLPLHPIAGCGTGGTYFLCGATETTADRPVLYADSEGGATLLGENLAGALTLLISFPYWRDLDAGHPAAELESALREDHPTLDAARTTALTTLSLTPLPLPEALTHLRTMATRTTPDFLPTSEEHGERYDPLLTPPDSRP</sequence>